<dbReference type="HOGENOM" id="CLU_011276_6_5_9"/>
<evidence type="ECO:0000256" key="6">
    <source>
        <dbReference type="RuleBase" id="RU003960"/>
    </source>
</evidence>
<dbReference type="Gene3D" id="3.30.950.10">
    <property type="entry name" value="Methyltransferase, Cobalt-precorrin-4 Transmethylase, Domain 2"/>
    <property type="match status" value="1"/>
</dbReference>
<keyword evidence="2 6" id="KW-0489">Methyltransferase</keyword>
<dbReference type="eggNOG" id="COG0007">
    <property type="taxonomic scope" value="Bacteria"/>
</dbReference>
<evidence type="ECO:0000259" key="7">
    <source>
        <dbReference type="Pfam" id="PF00590"/>
    </source>
</evidence>
<dbReference type="InterPro" id="IPR036108">
    <property type="entry name" value="4pyrrol_syn_uPrphyn_synt_sf"/>
</dbReference>
<dbReference type="InterPro" id="IPR003043">
    <property type="entry name" value="Uropor_MeTrfase_CS"/>
</dbReference>
<dbReference type="InterPro" id="IPR014776">
    <property type="entry name" value="4pyrrole_Mease_sub2"/>
</dbReference>
<dbReference type="Gene3D" id="3.40.1010.10">
    <property type="entry name" value="Cobalt-precorrin-4 Transmethylase, Domain 1"/>
    <property type="match status" value="1"/>
</dbReference>
<comment type="similarity">
    <text evidence="6">Belongs to the precorrin methyltransferase family.</text>
</comment>
<dbReference type="InterPro" id="IPR000878">
    <property type="entry name" value="4pyrrol_Mease"/>
</dbReference>
<organism evidence="8 9">
    <name type="scientific">Alicyclobacillus acidocaldarius (strain Tc-4-1)</name>
    <name type="common">Bacillus acidocaldarius</name>
    <dbReference type="NCBI Taxonomy" id="1048834"/>
    <lineage>
        <taxon>Bacteria</taxon>
        <taxon>Bacillati</taxon>
        <taxon>Bacillota</taxon>
        <taxon>Bacilli</taxon>
        <taxon>Bacillales</taxon>
        <taxon>Alicyclobacillaceae</taxon>
        <taxon>Alicyclobacillus</taxon>
    </lineage>
</organism>
<evidence type="ECO:0000256" key="3">
    <source>
        <dbReference type="ARBA" id="ARBA00022679"/>
    </source>
</evidence>
<reference evidence="9" key="2">
    <citation type="submission" date="2011-06" db="EMBL/GenBank/DDBJ databases">
        <title>The complete genome sequence of Alicyclobacillus acidocaldarius sp. Tc-4-1.</title>
        <authorList>
            <person name="Chen Y."/>
            <person name="He Y."/>
            <person name="Dong Z."/>
            <person name="Hu S."/>
        </authorList>
    </citation>
    <scope>NUCLEOTIDE SEQUENCE [LARGE SCALE GENOMIC DNA]</scope>
    <source>
        <strain evidence="9">Tc-4-1</strain>
    </source>
</reference>
<dbReference type="GO" id="GO:0032259">
    <property type="term" value="P:methylation"/>
    <property type="evidence" value="ECO:0007669"/>
    <property type="project" value="UniProtKB-KW"/>
</dbReference>
<dbReference type="GO" id="GO:0004852">
    <property type="term" value="F:uroporphyrinogen-III synthase activity"/>
    <property type="evidence" value="ECO:0007669"/>
    <property type="project" value="InterPro"/>
</dbReference>
<dbReference type="STRING" id="1048834.TC41_2710"/>
<dbReference type="PROSITE" id="PS00840">
    <property type="entry name" value="SUMT_2"/>
    <property type="match status" value="1"/>
</dbReference>
<keyword evidence="3 6" id="KW-0808">Transferase</keyword>
<dbReference type="Pfam" id="PF00590">
    <property type="entry name" value="TP_methylase"/>
    <property type="match status" value="1"/>
</dbReference>
<dbReference type="Gene3D" id="3.40.50.10090">
    <property type="match status" value="1"/>
</dbReference>
<gene>
    <name evidence="8" type="primary">cobA</name>
    <name evidence="8" type="ordered locus">TC41_2710</name>
</gene>
<dbReference type="AlphaFoldDB" id="F8IIS9"/>
<proteinExistence type="inferred from homology"/>
<dbReference type="InterPro" id="IPR006366">
    <property type="entry name" value="CobA/CysG_C"/>
</dbReference>
<dbReference type="EMBL" id="CP002902">
    <property type="protein sequence ID" value="AEJ44604.1"/>
    <property type="molecule type" value="Genomic_DNA"/>
</dbReference>
<evidence type="ECO:0000313" key="9">
    <source>
        <dbReference type="Proteomes" id="UP000000292"/>
    </source>
</evidence>
<accession>F8IIS9</accession>
<dbReference type="CDD" id="cd11642">
    <property type="entry name" value="SUMT"/>
    <property type="match status" value="1"/>
</dbReference>
<dbReference type="SUPFAM" id="SSF69618">
    <property type="entry name" value="HemD-like"/>
    <property type="match status" value="1"/>
</dbReference>
<dbReference type="GO" id="GO:0004851">
    <property type="term" value="F:uroporphyrin-III C-methyltransferase activity"/>
    <property type="evidence" value="ECO:0007669"/>
    <property type="project" value="UniProtKB-EC"/>
</dbReference>
<dbReference type="NCBIfam" id="TIGR01469">
    <property type="entry name" value="cobA_cysG_Cterm"/>
    <property type="match status" value="1"/>
</dbReference>
<dbReference type="GO" id="GO:0019354">
    <property type="term" value="P:siroheme biosynthetic process"/>
    <property type="evidence" value="ECO:0007669"/>
    <property type="project" value="InterPro"/>
</dbReference>
<name>F8IIS9_ALIAT</name>
<reference evidence="8 9" key="1">
    <citation type="journal article" date="2011" name="J. Bacteriol.">
        <title>Complete Genome Sequence of Alicyclobacillus acidocaldarius Strain Tc-4-1.</title>
        <authorList>
            <person name="Chen Y."/>
            <person name="He Y."/>
            <person name="Zhang B."/>
            <person name="Yang J."/>
            <person name="Li W."/>
            <person name="Dong Z."/>
            <person name="Hu S."/>
        </authorList>
    </citation>
    <scope>NUCLEOTIDE SEQUENCE [LARGE SCALE GENOMIC DNA]</scope>
    <source>
        <strain evidence="8 9">Tc-4-1</strain>
    </source>
</reference>
<dbReference type="SUPFAM" id="SSF53790">
    <property type="entry name" value="Tetrapyrrole methylase"/>
    <property type="match status" value="1"/>
</dbReference>
<sequence>MTNVKEEGDMAYGRVALVGAGPGHPGLLTERARALVEQADVVVFDRLVSPRLLMHTKPDAALLYAGKAPGWHALAQREIEAMLVDLARHHGLVVRLKGGDPLVFGRGAEEAAALREAGVPFELVPGVTSAVAVPAFAGIPVTLRGVSRSFAVATGHAGDGFRAHLDALAGAETLVLLMGVGELPRIAEELQARGISPDTPAAIVAWGSRAKQRSLRATLATLAAEAERRGIGSPAVIVIGDVAADASLGSWFEAMPRFGERHLLFASSMREALAHAAQLEAEGAEVLAHTWDRAQRVRLADVEAAVSMSAPGKPVGFAFRTALGVETWLCAVQRAGLDLRRLSNLKLAAVDGYVAQALRDRGLAPDARSLGEMARTPVEVWFAEVPGSGRDADVEAACRASGAEVRPLHLLGPRLAPAVPPRWQPFARDWRDIVAEWLAEGPANLWALGDPALLRSLADDVGMGGEPLRRADAFGLAAAEAVCGA</sequence>
<evidence type="ECO:0000256" key="5">
    <source>
        <dbReference type="ARBA" id="ARBA00023244"/>
    </source>
</evidence>
<dbReference type="EC" id="2.1.1.107" evidence="1"/>
<evidence type="ECO:0000256" key="1">
    <source>
        <dbReference type="ARBA" id="ARBA00012162"/>
    </source>
</evidence>
<dbReference type="NCBIfam" id="NF004790">
    <property type="entry name" value="PRK06136.1"/>
    <property type="match status" value="1"/>
</dbReference>
<dbReference type="PANTHER" id="PTHR45790:SF3">
    <property type="entry name" value="S-ADENOSYL-L-METHIONINE-DEPENDENT UROPORPHYRINOGEN III METHYLTRANSFERASE, CHLOROPLASTIC"/>
    <property type="match status" value="1"/>
</dbReference>
<dbReference type="InterPro" id="IPR035996">
    <property type="entry name" value="4pyrrol_Methylase_sf"/>
</dbReference>
<evidence type="ECO:0000256" key="4">
    <source>
        <dbReference type="ARBA" id="ARBA00022691"/>
    </source>
</evidence>
<keyword evidence="4" id="KW-0949">S-adenosyl-L-methionine</keyword>
<dbReference type="KEGG" id="aad:TC41_2710"/>
<dbReference type="Proteomes" id="UP000000292">
    <property type="component" value="Chromosome"/>
</dbReference>
<dbReference type="FunFam" id="3.40.1010.10:FF:000001">
    <property type="entry name" value="Siroheme synthase"/>
    <property type="match status" value="1"/>
</dbReference>
<protein>
    <recommendedName>
        <fullName evidence="1">uroporphyrinogen-III C-methyltransferase</fullName>
        <ecNumber evidence="1">2.1.1.107</ecNumber>
    </recommendedName>
</protein>
<dbReference type="PATRIC" id="fig|1048834.4.peg.2569"/>
<dbReference type="InterPro" id="IPR050161">
    <property type="entry name" value="Siro_Cobalamin_biosynth"/>
</dbReference>
<evidence type="ECO:0000256" key="2">
    <source>
        <dbReference type="ARBA" id="ARBA00022603"/>
    </source>
</evidence>
<feature type="domain" description="Tetrapyrrole methylase" evidence="7">
    <location>
        <begin position="15"/>
        <end position="222"/>
    </location>
</feature>
<evidence type="ECO:0000313" key="8">
    <source>
        <dbReference type="EMBL" id="AEJ44604.1"/>
    </source>
</evidence>
<keyword evidence="5" id="KW-0627">Porphyrin biosynthesis</keyword>
<dbReference type="InterPro" id="IPR014777">
    <property type="entry name" value="4pyrrole_Mease_sub1"/>
</dbReference>
<dbReference type="PANTHER" id="PTHR45790">
    <property type="entry name" value="SIROHEME SYNTHASE-RELATED"/>
    <property type="match status" value="1"/>
</dbReference>